<evidence type="ECO:0000256" key="8">
    <source>
        <dbReference type="RuleBase" id="RU363032"/>
    </source>
</evidence>
<feature type="transmembrane region" description="Helical" evidence="8">
    <location>
        <begin position="246"/>
        <end position="279"/>
    </location>
</feature>
<dbReference type="PANTHER" id="PTHR30325">
    <property type="entry name" value="MEMBRANE COMPONENT OF ABC TRANSPORTER"/>
    <property type="match status" value="1"/>
</dbReference>
<dbReference type="Gene3D" id="1.10.3720.10">
    <property type="entry name" value="MetI-like"/>
    <property type="match status" value="1"/>
</dbReference>
<evidence type="ECO:0000256" key="4">
    <source>
        <dbReference type="ARBA" id="ARBA00022519"/>
    </source>
</evidence>
<keyword evidence="2 8" id="KW-0813">Transport</keyword>
<keyword evidence="3" id="KW-1003">Cell membrane</keyword>
<reference evidence="11 12" key="1">
    <citation type="journal article" date="2016" name="Genome Announc.">
        <title>Complete Genome Sequence of Methylobacterium populi P-1M, Isolated from Pink-Pigmented Household Biofilm.</title>
        <authorList>
            <person name="Morohoshi T."/>
            <person name="Ikeda T."/>
        </authorList>
    </citation>
    <scope>NUCLEOTIDE SEQUENCE [LARGE SCALE GENOMIC DNA]</scope>
    <source>
        <strain evidence="11 12">P-1M</strain>
    </source>
</reference>
<evidence type="ECO:0000313" key="12">
    <source>
        <dbReference type="Proteomes" id="UP000218288"/>
    </source>
</evidence>
<feature type="transmembrane region" description="Helical" evidence="8">
    <location>
        <begin position="311"/>
        <end position="331"/>
    </location>
</feature>
<dbReference type="CDD" id="cd06261">
    <property type="entry name" value="TM_PBP2"/>
    <property type="match status" value="1"/>
</dbReference>
<evidence type="ECO:0000256" key="6">
    <source>
        <dbReference type="ARBA" id="ARBA00022989"/>
    </source>
</evidence>
<feature type="transmembrane region" description="Helical" evidence="8">
    <location>
        <begin position="52"/>
        <end position="72"/>
    </location>
</feature>
<dbReference type="FunFam" id="1.10.3720.10:FF:000005">
    <property type="entry name" value="Microcin C ABC transporter permease"/>
    <property type="match status" value="1"/>
</dbReference>
<dbReference type="InterPro" id="IPR000515">
    <property type="entry name" value="MetI-like"/>
</dbReference>
<evidence type="ECO:0000313" key="11">
    <source>
        <dbReference type="EMBL" id="BAU91278.1"/>
    </source>
</evidence>
<evidence type="ECO:0000256" key="5">
    <source>
        <dbReference type="ARBA" id="ARBA00022692"/>
    </source>
</evidence>
<dbReference type="Proteomes" id="UP000218288">
    <property type="component" value="Chromosome"/>
</dbReference>
<evidence type="ECO:0000256" key="7">
    <source>
        <dbReference type="ARBA" id="ARBA00023136"/>
    </source>
</evidence>
<dbReference type="InterPro" id="IPR035906">
    <property type="entry name" value="MetI-like_sf"/>
</dbReference>
<gene>
    <name evidence="11" type="ORF">MPPM_2673</name>
</gene>
<keyword evidence="6 8" id="KW-1133">Transmembrane helix</keyword>
<dbReference type="GO" id="GO:0042884">
    <property type="term" value="P:microcin transport"/>
    <property type="evidence" value="ECO:0007669"/>
    <property type="project" value="TreeGrafter"/>
</dbReference>
<feature type="domain" description="ABC transmembrane type-1" evidence="10">
    <location>
        <begin position="198"/>
        <end position="385"/>
    </location>
</feature>
<dbReference type="PANTHER" id="PTHR30325:SF0">
    <property type="entry name" value="INNER MEMBRANE ABC TRANSPORTER PERMEASE PROTEIN YEJE"/>
    <property type="match status" value="1"/>
</dbReference>
<comment type="subcellular location">
    <subcellularLocation>
        <location evidence="1">Cell inner membrane</location>
        <topology evidence="1">Multi-pass membrane protein</topology>
    </subcellularLocation>
    <subcellularLocation>
        <location evidence="8">Cell membrane</location>
        <topology evidence="8">Multi-pass membrane protein</topology>
    </subcellularLocation>
</comment>
<dbReference type="GO" id="GO:0055085">
    <property type="term" value="P:transmembrane transport"/>
    <property type="evidence" value="ECO:0007669"/>
    <property type="project" value="InterPro"/>
</dbReference>
<accession>A0A169R2T4</accession>
<organism evidence="11 12">
    <name type="scientific">Methylorubrum populi</name>
    <dbReference type="NCBI Taxonomy" id="223967"/>
    <lineage>
        <taxon>Bacteria</taxon>
        <taxon>Pseudomonadati</taxon>
        <taxon>Pseudomonadota</taxon>
        <taxon>Alphaproteobacteria</taxon>
        <taxon>Hyphomicrobiales</taxon>
        <taxon>Methylobacteriaceae</taxon>
        <taxon>Methylorubrum</taxon>
    </lineage>
</organism>
<protein>
    <submittedName>
        <fullName evidence="11">ABC transporter permease</fullName>
    </submittedName>
</protein>
<dbReference type="PROSITE" id="PS50928">
    <property type="entry name" value="ABC_TM1"/>
    <property type="match status" value="1"/>
</dbReference>
<dbReference type="Pfam" id="PF00528">
    <property type="entry name" value="BPD_transp_1"/>
    <property type="match status" value="1"/>
</dbReference>
<comment type="similarity">
    <text evidence="8">Belongs to the binding-protein-dependent transport system permease family.</text>
</comment>
<evidence type="ECO:0000256" key="2">
    <source>
        <dbReference type="ARBA" id="ARBA00022448"/>
    </source>
</evidence>
<feature type="transmembrane region" description="Helical" evidence="8">
    <location>
        <begin position="202"/>
        <end position="226"/>
    </location>
</feature>
<dbReference type="RefSeq" id="WP_096485462.1">
    <property type="nucleotide sequence ID" value="NZ_AP014809.1"/>
</dbReference>
<evidence type="ECO:0000256" key="1">
    <source>
        <dbReference type="ARBA" id="ARBA00004429"/>
    </source>
</evidence>
<proteinExistence type="inferred from homology"/>
<evidence type="ECO:0000256" key="3">
    <source>
        <dbReference type="ARBA" id="ARBA00022475"/>
    </source>
</evidence>
<name>A0A169R2T4_9HYPH</name>
<evidence type="ECO:0000259" key="10">
    <source>
        <dbReference type="PROSITE" id="PS50928"/>
    </source>
</evidence>
<keyword evidence="5 8" id="KW-0812">Transmembrane</keyword>
<dbReference type="OrthoDB" id="9766870at2"/>
<dbReference type="GO" id="GO:0005886">
    <property type="term" value="C:plasma membrane"/>
    <property type="evidence" value="ECO:0007669"/>
    <property type="project" value="UniProtKB-SubCell"/>
</dbReference>
<dbReference type="AlphaFoldDB" id="A0A169R2T4"/>
<keyword evidence="7 8" id="KW-0472">Membrane</keyword>
<feature type="region of interest" description="Disordered" evidence="9">
    <location>
        <begin position="1"/>
        <end position="21"/>
    </location>
</feature>
<dbReference type="SUPFAM" id="SSF161098">
    <property type="entry name" value="MetI-like"/>
    <property type="match status" value="1"/>
</dbReference>
<sequence>MNEHLRPEPDAVPVTAPGNAPQMQVLPTATRRGLSPLNRRRLANFRANRRGYWSAVIFTVLFVLSLFAELIANDRPIVMQYKGEWLFPVLIDYPDEKYGGFLAQTDYRAPETREEIEENGWALWPPIPYADNTYMRDLPTPAPSPPTWMLSDEQCRPVAERAGVKAEGRELGCRDIEWHWLGTDNATRDVLARVIYGFRISILFGLVLAGISSVIGVIAGAVQGYFGGWTDLIFQRVIEIWGAIPTLYLIIIMSAFLVPSFFTLLGILTLFSWTALVGVVRAEFLRARNFEYVRAARALGLSNVRIMTRHLLPNAMVATLTFLPFILNGSVTTLTSLDYLGFGLPPGSPSLGELLAQGKDNINAPWLGLTGFFVVATMLSLLVFAGEAVRDAFDPRKTFG</sequence>
<keyword evidence="4" id="KW-0997">Cell inner membrane</keyword>
<dbReference type="EMBL" id="AP014809">
    <property type="protein sequence ID" value="BAU91278.1"/>
    <property type="molecule type" value="Genomic_DNA"/>
</dbReference>
<evidence type="ECO:0000256" key="9">
    <source>
        <dbReference type="SAM" id="MobiDB-lite"/>
    </source>
</evidence>
<feature type="transmembrane region" description="Helical" evidence="8">
    <location>
        <begin position="366"/>
        <end position="389"/>
    </location>
</feature>